<keyword evidence="1" id="KW-0489">Methyltransferase</keyword>
<sequence>MNRHEFLRSVHRVYRPRNYLEIGVNDGRSLALSRVPSVAVDPAFRVVTDISCDVHLVRATSDDFFARKDPLLHLRNGRNPFRALARKDPLNVLGADPKLELSFIDGMHLFEFALRDFMNVERHSRWSSVILLDDMLPRDVDEAARDRHTRFWTGDVYKVAQVLRRHRPDLLVVEVDTEPTGVVAVFGADPGSTVLKDRYDEIVEEYVVPDPQQVPDDVLARKKAVRPETLLGADFWPALGRARNLRRPRSAFAPLRRSIEAVTG</sequence>
<dbReference type="RefSeq" id="WP_200693795.1">
    <property type="nucleotide sequence ID" value="NZ_JAVREX010000001.1"/>
</dbReference>
<comment type="caution">
    <text evidence="1">The sequence shown here is derived from an EMBL/GenBank/DDBJ whole genome shotgun (WGS) entry which is preliminary data.</text>
</comment>
<dbReference type="Proteomes" id="UP001183777">
    <property type="component" value="Unassembled WGS sequence"/>
</dbReference>
<gene>
    <name evidence="1" type="ORF">RM649_02255</name>
</gene>
<dbReference type="EMBL" id="JAVREX010000001">
    <property type="protein sequence ID" value="MDT0426475.1"/>
    <property type="molecule type" value="Genomic_DNA"/>
</dbReference>
<name>A0ABU2RC78_9ACTN</name>
<dbReference type="InterPro" id="IPR029063">
    <property type="entry name" value="SAM-dependent_MTases_sf"/>
</dbReference>
<proteinExistence type="predicted"/>
<keyword evidence="2" id="KW-1185">Reference proteome</keyword>
<accession>A0ABU2RC78</accession>
<protein>
    <submittedName>
        <fullName evidence="1">Class I SAM-dependent methyltransferase</fullName>
    </submittedName>
</protein>
<evidence type="ECO:0000313" key="1">
    <source>
        <dbReference type="EMBL" id="MDT0426475.1"/>
    </source>
</evidence>
<organism evidence="1 2">
    <name type="scientific">Streptomyces salyersiae</name>
    <dbReference type="NCBI Taxonomy" id="3075530"/>
    <lineage>
        <taxon>Bacteria</taxon>
        <taxon>Bacillati</taxon>
        <taxon>Actinomycetota</taxon>
        <taxon>Actinomycetes</taxon>
        <taxon>Kitasatosporales</taxon>
        <taxon>Streptomycetaceae</taxon>
        <taxon>Streptomyces</taxon>
    </lineage>
</organism>
<dbReference type="GO" id="GO:0008168">
    <property type="term" value="F:methyltransferase activity"/>
    <property type="evidence" value="ECO:0007669"/>
    <property type="project" value="UniProtKB-KW"/>
</dbReference>
<dbReference type="Gene3D" id="3.40.50.150">
    <property type="entry name" value="Vaccinia Virus protein VP39"/>
    <property type="match status" value="1"/>
</dbReference>
<reference evidence="2" key="1">
    <citation type="submission" date="2023-07" db="EMBL/GenBank/DDBJ databases">
        <title>30 novel species of actinomycetes from the DSMZ collection.</title>
        <authorList>
            <person name="Nouioui I."/>
        </authorList>
    </citation>
    <scope>NUCLEOTIDE SEQUENCE [LARGE SCALE GENOMIC DNA]</scope>
    <source>
        <strain evidence="2">DSM 41770</strain>
    </source>
</reference>
<keyword evidence="1" id="KW-0808">Transferase</keyword>
<dbReference type="GO" id="GO:0032259">
    <property type="term" value="P:methylation"/>
    <property type="evidence" value="ECO:0007669"/>
    <property type="project" value="UniProtKB-KW"/>
</dbReference>
<evidence type="ECO:0000313" key="2">
    <source>
        <dbReference type="Proteomes" id="UP001183777"/>
    </source>
</evidence>